<name>A0A1G9ZLF6_9FIRM</name>
<keyword evidence="1" id="KW-1133">Transmembrane helix</keyword>
<feature type="transmembrane region" description="Helical" evidence="1">
    <location>
        <begin position="26"/>
        <end position="44"/>
    </location>
</feature>
<dbReference type="RefSeq" id="WP_092639728.1">
    <property type="nucleotide sequence ID" value="NZ_FNID01000013.1"/>
</dbReference>
<evidence type="ECO:0000313" key="2">
    <source>
        <dbReference type="EMBL" id="SDN21373.1"/>
    </source>
</evidence>
<evidence type="ECO:0000313" key="3">
    <source>
        <dbReference type="Proteomes" id="UP000199182"/>
    </source>
</evidence>
<protein>
    <submittedName>
        <fullName evidence="2">Uncharacterized protein</fullName>
    </submittedName>
</protein>
<reference evidence="2 3" key="1">
    <citation type="submission" date="2016-10" db="EMBL/GenBank/DDBJ databases">
        <authorList>
            <person name="de Groot N.N."/>
        </authorList>
    </citation>
    <scope>NUCLEOTIDE SEQUENCE [LARGE SCALE GENOMIC DNA]</scope>
    <source>
        <strain evidence="2 3">CGMCC 1.5012</strain>
    </source>
</reference>
<dbReference type="Proteomes" id="UP000199182">
    <property type="component" value="Unassembled WGS sequence"/>
</dbReference>
<keyword evidence="1" id="KW-0812">Transmembrane</keyword>
<keyword evidence="3" id="KW-1185">Reference proteome</keyword>
<accession>A0A1G9ZLF6</accession>
<dbReference type="EMBL" id="FNID01000013">
    <property type="protein sequence ID" value="SDN21373.1"/>
    <property type="molecule type" value="Genomic_DNA"/>
</dbReference>
<gene>
    <name evidence="2" type="ORF">SAMN05192585_11381</name>
</gene>
<sequence>MVILSAAVGGGNLGDFTLFLEAFKPVLINYVIPIVLALGVIKIIQVISHNMKTYVDHIKADDAADINSNTKPKQQA</sequence>
<evidence type="ECO:0000256" key="1">
    <source>
        <dbReference type="SAM" id="Phobius"/>
    </source>
</evidence>
<proteinExistence type="predicted"/>
<keyword evidence="1" id="KW-0472">Membrane</keyword>
<organism evidence="2 3">
    <name type="scientific">Acetanaerobacterium elongatum</name>
    <dbReference type="NCBI Taxonomy" id="258515"/>
    <lineage>
        <taxon>Bacteria</taxon>
        <taxon>Bacillati</taxon>
        <taxon>Bacillota</taxon>
        <taxon>Clostridia</taxon>
        <taxon>Eubacteriales</taxon>
        <taxon>Oscillospiraceae</taxon>
        <taxon>Acetanaerobacterium</taxon>
    </lineage>
</organism>
<dbReference type="AlphaFoldDB" id="A0A1G9ZLF6"/>